<dbReference type="PANTHER" id="PTHR43320">
    <property type="entry name" value="SUGAR KINASE"/>
    <property type="match status" value="1"/>
</dbReference>
<organism evidence="5 6">
    <name type="scientific">Hyunsoonleella aquatilis</name>
    <dbReference type="NCBI Taxonomy" id="2762758"/>
    <lineage>
        <taxon>Bacteria</taxon>
        <taxon>Pseudomonadati</taxon>
        <taxon>Bacteroidota</taxon>
        <taxon>Flavobacteriia</taxon>
        <taxon>Flavobacteriales</taxon>
        <taxon>Flavobacteriaceae</taxon>
    </lineage>
</organism>
<protein>
    <submittedName>
        <fullName evidence="5">Sugar kinase</fullName>
    </submittedName>
</protein>
<evidence type="ECO:0000256" key="2">
    <source>
        <dbReference type="ARBA" id="ARBA00022679"/>
    </source>
</evidence>
<dbReference type="GO" id="GO:0016301">
    <property type="term" value="F:kinase activity"/>
    <property type="evidence" value="ECO:0007669"/>
    <property type="project" value="UniProtKB-KW"/>
</dbReference>
<dbReference type="Pfam" id="PF00294">
    <property type="entry name" value="PfkB"/>
    <property type="match status" value="1"/>
</dbReference>
<dbReference type="InterPro" id="IPR029056">
    <property type="entry name" value="Ribokinase-like"/>
</dbReference>
<comment type="similarity">
    <text evidence="1">Belongs to the carbohydrate kinase PfkB family.</text>
</comment>
<dbReference type="SUPFAM" id="SSF53613">
    <property type="entry name" value="Ribokinase-like"/>
    <property type="match status" value="1"/>
</dbReference>
<comment type="caution">
    <text evidence="5">The sequence shown here is derived from an EMBL/GenBank/DDBJ whole genome shotgun (WGS) entry which is preliminary data.</text>
</comment>
<dbReference type="Proteomes" id="UP000656244">
    <property type="component" value="Unassembled WGS sequence"/>
</dbReference>
<dbReference type="InterPro" id="IPR011611">
    <property type="entry name" value="PfkB_dom"/>
</dbReference>
<accession>A0A923H7K0</accession>
<dbReference type="EMBL" id="JACNMF010000001">
    <property type="protein sequence ID" value="MBC3757405.1"/>
    <property type="molecule type" value="Genomic_DNA"/>
</dbReference>
<evidence type="ECO:0000313" key="5">
    <source>
        <dbReference type="EMBL" id="MBC3757405.1"/>
    </source>
</evidence>
<dbReference type="RefSeq" id="WP_186558718.1">
    <property type="nucleotide sequence ID" value="NZ_JACNMF010000001.1"/>
</dbReference>
<keyword evidence="2" id="KW-0808">Transferase</keyword>
<proteinExistence type="inferred from homology"/>
<dbReference type="InterPro" id="IPR052700">
    <property type="entry name" value="Carb_kinase_PfkB-like"/>
</dbReference>
<name>A0A923H7K0_9FLAO</name>
<dbReference type="AlphaFoldDB" id="A0A923H7K0"/>
<evidence type="ECO:0000259" key="4">
    <source>
        <dbReference type="Pfam" id="PF00294"/>
    </source>
</evidence>
<feature type="domain" description="Carbohydrate kinase PfkB" evidence="4">
    <location>
        <begin position="1"/>
        <end position="326"/>
    </location>
</feature>
<dbReference type="Gene3D" id="3.40.1190.20">
    <property type="match status" value="1"/>
</dbReference>
<reference evidence="5" key="1">
    <citation type="submission" date="2020-08" db="EMBL/GenBank/DDBJ databases">
        <title>Hyunsoonleella sp. strain SJ7 genome sequencing and assembly.</title>
        <authorList>
            <person name="Kim I."/>
        </authorList>
    </citation>
    <scope>NUCLEOTIDE SEQUENCE</scope>
    <source>
        <strain evidence="5">SJ7</strain>
    </source>
</reference>
<dbReference type="PANTHER" id="PTHR43320:SF2">
    <property type="entry name" value="2-DEHYDRO-3-DEOXYGLUCONOKINASE_2-DEHYDRO-3-DEOXYGALACTONOKINASE"/>
    <property type="match status" value="1"/>
</dbReference>
<dbReference type="CDD" id="cd01166">
    <property type="entry name" value="KdgK"/>
    <property type="match status" value="1"/>
</dbReference>
<evidence type="ECO:0000256" key="1">
    <source>
        <dbReference type="ARBA" id="ARBA00010688"/>
    </source>
</evidence>
<evidence type="ECO:0000313" key="6">
    <source>
        <dbReference type="Proteomes" id="UP000656244"/>
    </source>
</evidence>
<gene>
    <name evidence="5" type="ORF">H7U19_03240</name>
</gene>
<evidence type="ECO:0000256" key="3">
    <source>
        <dbReference type="ARBA" id="ARBA00022777"/>
    </source>
</evidence>
<keyword evidence="3 5" id="KW-0418">Kinase</keyword>
<sequence length="348" mass="38165">MARVVTFGEIMLRLAPQGFLRFSQANNFDAIYGGGESNVAVSLANYGVDVDFVTRLPKNDIGECAMMEMRKRGVGVDKIVWGGDRLGIYFLETGAVSRGSKVVYDRAHSAMSEIESGMVDWDEVFDGAEWFHWTGITPAISQGSADVCLEAVKAASAKGLTISTDLNYRQKLWKYCDNAHREVVMTELTSYCDIILGNEEDAEKHFNIKPEGLDITTQGEQVKGDAFLSVCDQMMKKFPRAKKVITTLRGSISASHNTWAGVLYDGKTLFQTRQYQITDIVDRVGGGDSFMGGLIYGLLKYPEDDQNALDFAVAASCLKHTIKGDANLVTVSEVEKLMGGDASGRVAR</sequence>
<keyword evidence="6" id="KW-1185">Reference proteome</keyword>